<dbReference type="Proteomes" id="UP000824927">
    <property type="component" value="Unassembled WGS sequence"/>
</dbReference>
<evidence type="ECO:0008006" key="4">
    <source>
        <dbReference type="Google" id="ProtNLM"/>
    </source>
</evidence>
<evidence type="ECO:0000313" key="2">
    <source>
        <dbReference type="EMBL" id="MBY6219071.1"/>
    </source>
</evidence>
<evidence type="ECO:0000313" key="3">
    <source>
        <dbReference type="Proteomes" id="UP000824927"/>
    </source>
</evidence>
<accession>A0A9Q3XEU6</accession>
<name>A0A9Q3XEU6_9SPHN</name>
<dbReference type="AlphaFoldDB" id="A0A9Q3XEU6"/>
<dbReference type="EMBL" id="JAHVKP010000001">
    <property type="protein sequence ID" value="MBY6219071.1"/>
    <property type="molecule type" value="Genomic_DNA"/>
</dbReference>
<organism evidence="2 3">
    <name type="scientific">Qipengyuania aquimaris</name>
    <dbReference type="NCBI Taxonomy" id="255984"/>
    <lineage>
        <taxon>Bacteria</taxon>
        <taxon>Pseudomonadati</taxon>
        <taxon>Pseudomonadota</taxon>
        <taxon>Alphaproteobacteria</taxon>
        <taxon>Sphingomonadales</taxon>
        <taxon>Erythrobacteraceae</taxon>
        <taxon>Qipengyuania</taxon>
    </lineage>
</organism>
<gene>
    <name evidence="2" type="ORF">KUV31_12045</name>
</gene>
<evidence type="ECO:0000256" key="1">
    <source>
        <dbReference type="SAM" id="MobiDB-lite"/>
    </source>
</evidence>
<sequence length="154" mass="16462">MDLNQLYRDHQTARMRAGAAVSEGFRETCLSDAAHLARKIARHQVSLGAAAAAAWTAMGSKRNLKTEIASGLASASTGAPTRALKRDDEGPEGLDRQRETSRLAMLVLGRDAAIEFMNGENSALGGRPIDIARASEEGCARIETQLLELTLNAE</sequence>
<protein>
    <recommendedName>
        <fullName evidence="4">DUF2384 domain-containing protein</fullName>
    </recommendedName>
</protein>
<feature type="compositionally biased region" description="Basic and acidic residues" evidence="1">
    <location>
        <begin position="84"/>
        <end position="98"/>
    </location>
</feature>
<feature type="region of interest" description="Disordered" evidence="1">
    <location>
        <begin position="71"/>
        <end position="98"/>
    </location>
</feature>
<comment type="caution">
    <text evidence="2">The sequence shown here is derived from an EMBL/GenBank/DDBJ whole genome shotgun (WGS) entry which is preliminary data.</text>
</comment>
<proteinExistence type="predicted"/>
<dbReference type="RefSeq" id="WP_222405708.1">
    <property type="nucleotide sequence ID" value="NZ_CP095080.1"/>
</dbReference>
<reference evidence="2" key="1">
    <citation type="submission" date="2021-06" db="EMBL/GenBank/DDBJ databases">
        <title>50 bacteria genomes isolated from Dapeng, Shenzhen, China.</title>
        <authorList>
            <person name="Zheng W."/>
            <person name="Yu S."/>
            <person name="Huang Y."/>
        </authorList>
    </citation>
    <scope>NUCLEOTIDE SEQUENCE</scope>
    <source>
        <strain evidence="2">DP4N28-2</strain>
    </source>
</reference>